<protein>
    <submittedName>
        <fullName evidence="3">Amidohydrolase family protein</fullName>
    </submittedName>
</protein>
<dbReference type="SUPFAM" id="SSF51556">
    <property type="entry name" value="Metallo-dependent hydrolases"/>
    <property type="match status" value="1"/>
</dbReference>
<organism evidence="3 4">
    <name type="scientific">Pseudonocardia yunnanensis</name>
    <dbReference type="NCBI Taxonomy" id="58107"/>
    <lineage>
        <taxon>Bacteria</taxon>
        <taxon>Bacillati</taxon>
        <taxon>Actinomycetota</taxon>
        <taxon>Actinomycetes</taxon>
        <taxon>Pseudonocardiales</taxon>
        <taxon>Pseudonocardiaceae</taxon>
        <taxon>Pseudonocardia</taxon>
    </lineage>
</organism>
<dbReference type="InterPro" id="IPR006680">
    <property type="entry name" value="Amidohydro-rel"/>
</dbReference>
<gene>
    <name evidence="3" type="ORF">ACFSJD_27235</name>
</gene>
<dbReference type="InterPro" id="IPR032465">
    <property type="entry name" value="ACMSD"/>
</dbReference>
<proteinExistence type="predicted"/>
<evidence type="ECO:0000313" key="3">
    <source>
        <dbReference type="EMBL" id="MFD1521223.1"/>
    </source>
</evidence>
<evidence type="ECO:0000259" key="2">
    <source>
        <dbReference type="Pfam" id="PF04909"/>
    </source>
</evidence>
<evidence type="ECO:0000313" key="4">
    <source>
        <dbReference type="Proteomes" id="UP001597114"/>
    </source>
</evidence>
<keyword evidence="4" id="KW-1185">Reference proteome</keyword>
<dbReference type="Gene3D" id="3.20.20.140">
    <property type="entry name" value="Metal-dependent hydrolases"/>
    <property type="match status" value="1"/>
</dbReference>
<dbReference type="EMBL" id="JBHUCO010000031">
    <property type="protein sequence ID" value="MFD1521223.1"/>
    <property type="molecule type" value="Genomic_DNA"/>
</dbReference>
<dbReference type="Proteomes" id="UP001597114">
    <property type="component" value="Unassembled WGS sequence"/>
</dbReference>
<dbReference type="InterPro" id="IPR032466">
    <property type="entry name" value="Metal_Hydrolase"/>
</dbReference>
<keyword evidence="1" id="KW-0456">Lyase</keyword>
<accession>A0ABW4F2A0</accession>
<comment type="caution">
    <text evidence="3">The sequence shown here is derived from an EMBL/GenBank/DDBJ whole genome shotgun (WGS) entry which is preliminary data.</text>
</comment>
<dbReference type="RefSeq" id="WP_344722076.1">
    <property type="nucleotide sequence ID" value="NZ_BAAAUS010000008.1"/>
</dbReference>
<dbReference type="PANTHER" id="PTHR21240:SF28">
    <property type="entry name" value="ISO-OROTATE DECARBOXYLASE (EUROFUNG)"/>
    <property type="match status" value="1"/>
</dbReference>
<feature type="domain" description="Amidohydrolase-related" evidence="2">
    <location>
        <begin position="20"/>
        <end position="367"/>
    </location>
</feature>
<evidence type="ECO:0000256" key="1">
    <source>
        <dbReference type="ARBA" id="ARBA00023239"/>
    </source>
</evidence>
<sequence>MSAVTDTAVRTRPRQRTRCIDCDVHITMHSPAVLREHLPEQWRDRHDRYGGNPYHASLYPRMAKGAARGDAWPPTGGAPASDLPFLREQLLDQWDVEYAVLGPLVRADQSGMRNAEYADALCRATNDWAAREWLDAEPRLRSSIVIPAEDTEYAVAEIERVAPDPRFVQIYMQIKTPLPMGNRKYWPIYESAARHGLPVGVHFGGVGGQPSTASGWASYYLEDHAGNAQSFQAQVVSLVFSGIFERLPNLRIVLIEGGIAWAPPLAWRMDAAFERMHDEVPHLSRRPSEYLAEHFWFTTQPVEEPPDPRSLLRVFEDFPTLQKRVMFSSDYPHWDFDAPDQALRTVPFSPSVRAQIMSENARALYGLPGNPASDGAR</sequence>
<reference evidence="4" key="1">
    <citation type="journal article" date="2019" name="Int. J. Syst. Evol. Microbiol.">
        <title>The Global Catalogue of Microorganisms (GCM) 10K type strain sequencing project: providing services to taxonomists for standard genome sequencing and annotation.</title>
        <authorList>
            <consortium name="The Broad Institute Genomics Platform"/>
            <consortium name="The Broad Institute Genome Sequencing Center for Infectious Disease"/>
            <person name="Wu L."/>
            <person name="Ma J."/>
        </authorList>
    </citation>
    <scope>NUCLEOTIDE SEQUENCE [LARGE SCALE GENOMIC DNA]</scope>
    <source>
        <strain evidence="4">CCM 7043</strain>
    </source>
</reference>
<dbReference type="PANTHER" id="PTHR21240">
    <property type="entry name" value="2-AMINO-3-CARBOXYLMUCONATE-6-SEMIALDEHYDE DECARBOXYLASE"/>
    <property type="match status" value="1"/>
</dbReference>
<name>A0ABW4F2A0_9PSEU</name>
<dbReference type="Pfam" id="PF04909">
    <property type="entry name" value="Amidohydro_2"/>
    <property type="match status" value="1"/>
</dbReference>